<organism evidence="1 2">
    <name type="scientific">Rhizophagus irregularis (strain DAOM 181602 / DAOM 197198 / MUCL 43194)</name>
    <name type="common">Arbuscular mycorrhizal fungus</name>
    <name type="synonym">Glomus intraradices</name>
    <dbReference type="NCBI Taxonomy" id="747089"/>
    <lineage>
        <taxon>Eukaryota</taxon>
        <taxon>Fungi</taxon>
        <taxon>Fungi incertae sedis</taxon>
        <taxon>Mucoromycota</taxon>
        <taxon>Glomeromycotina</taxon>
        <taxon>Glomeromycetes</taxon>
        <taxon>Glomerales</taxon>
        <taxon>Glomeraceae</taxon>
        <taxon>Rhizophagus</taxon>
    </lineage>
</organism>
<name>A0A2P4PLQ8_RHIID</name>
<evidence type="ECO:0008006" key="3">
    <source>
        <dbReference type="Google" id="ProtNLM"/>
    </source>
</evidence>
<sequence>MEELEEVIRTTKKNKAPGLSGITYDFWKHSKSLMRILLLEIINENLNLTSAITLIEIAIKIFLKILVRRLSDILSKEKVLMDTNYAALKNEKQIKDKVRYKIEENKIININKREKEKLELNFNMTAFMDDTTLITNIGKYELIKISNNQDNLVIEGEEVKKVNSYKACQIFNWKKLNEKQIIATWNMVIIPHIKYQLQAIFLVKPECEFIIERINGLVKRRADLAIKLLIKNLIYQANGNEKLKLLFDSKTKKDLNYELHRRSRYNSNTRIEYLTQHIFITPNICNEFNRIIRLIYRYSLSLPKSLFNSVIHNPIYPYILNIWDSQLWMQASLLNTQINNPITSHFIQFLILTSQNHLWTNDISETDNNPLLIAHQTTIQEFKEGINSIQLY</sequence>
<dbReference type="EMBL" id="AUPC02000194">
    <property type="protein sequence ID" value="POG66297.1"/>
    <property type="molecule type" value="Genomic_DNA"/>
</dbReference>
<dbReference type="AlphaFoldDB" id="A0A2P4PLQ8"/>
<comment type="caution">
    <text evidence="1">The sequence shown here is derived from an EMBL/GenBank/DDBJ whole genome shotgun (WGS) entry which is preliminary data.</text>
</comment>
<reference evidence="1 2" key="1">
    <citation type="journal article" date="2013" name="Proc. Natl. Acad. Sci. U.S.A.">
        <title>Genome of an arbuscular mycorrhizal fungus provides insight into the oldest plant symbiosis.</title>
        <authorList>
            <person name="Tisserant E."/>
            <person name="Malbreil M."/>
            <person name="Kuo A."/>
            <person name="Kohler A."/>
            <person name="Symeonidi A."/>
            <person name="Balestrini R."/>
            <person name="Charron P."/>
            <person name="Duensing N."/>
            <person name="Frei Dit Frey N."/>
            <person name="Gianinazzi-Pearson V."/>
            <person name="Gilbert L.B."/>
            <person name="Handa Y."/>
            <person name="Herr J.R."/>
            <person name="Hijri M."/>
            <person name="Koul R."/>
            <person name="Kawaguchi M."/>
            <person name="Krajinski F."/>
            <person name="Lammers P.J."/>
            <person name="Masclaux F.G."/>
            <person name="Murat C."/>
            <person name="Morin E."/>
            <person name="Ndikumana S."/>
            <person name="Pagni M."/>
            <person name="Petitpierre D."/>
            <person name="Requena N."/>
            <person name="Rosikiewicz P."/>
            <person name="Riley R."/>
            <person name="Saito K."/>
            <person name="San Clemente H."/>
            <person name="Shapiro H."/>
            <person name="van Tuinen D."/>
            <person name="Becard G."/>
            <person name="Bonfante P."/>
            <person name="Paszkowski U."/>
            <person name="Shachar-Hill Y.Y."/>
            <person name="Tuskan G.A."/>
            <person name="Young P.W."/>
            <person name="Sanders I.R."/>
            <person name="Henrissat B."/>
            <person name="Rensing S.A."/>
            <person name="Grigoriev I.V."/>
            <person name="Corradi N."/>
            <person name="Roux C."/>
            <person name="Martin F."/>
        </authorList>
    </citation>
    <scope>NUCLEOTIDE SEQUENCE [LARGE SCALE GENOMIC DNA]</scope>
    <source>
        <strain evidence="1 2">DAOM 197198</strain>
    </source>
</reference>
<evidence type="ECO:0000313" key="1">
    <source>
        <dbReference type="EMBL" id="POG66297.1"/>
    </source>
</evidence>
<dbReference type="Proteomes" id="UP000018888">
    <property type="component" value="Unassembled WGS sequence"/>
</dbReference>
<accession>A0A2P4PLQ8</accession>
<proteinExistence type="predicted"/>
<evidence type="ECO:0000313" key="2">
    <source>
        <dbReference type="Proteomes" id="UP000018888"/>
    </source>
</evidence>
<reference evidence="1 2" key="2">
    <citation type="journal article" date="2018" name="New Phytol.">
        <title>High intraspecific genome diversity in the model arbuscular mycorrhizal symbiont Rhizophagus irregularis.</title>
        <authorList>
            <person name="Chen E.C.H."/>
            <person name="Morin E."/>
            <person name="Beaudet D."/>
            <person name="Noel J."/>
            <person name="Yildirir G."/>
            <person name="Ndikumana S."/>
            <person name="Charron P."/>
            <person name="St-Onge C."/>
            <person name="Giorgi J."/>
            <person name="Kruger M."/>
            <person name="Marton T."/>
            <person name="Ropars J."/>
            <person name="Grigoriev I.V."/>
            <person name="Hainaut M."/>
            <person name="Henrissat B."/>
            <person name="Roux C."/>
            <person name="Martin F."/>
            <person name="Corradi N."/>
        </authorList>
    </citation>
    <scope>NUCLEOTIDE SEQUENCE [LARGE SCALE GENOMIC DNA]</scope>
    <source>
        <strain evidence="1 2">DAOM 197198</strain>
    </source>
</reference>
<protein>
    <recommendedName>
        <fullName evidence="3">Reverse transcriptase domain-containing protein</fullName>
    </recommendedName>
</protein>
<gene>
    <name evidence="1" type="ORF">GLOIN_2v1780713</name>
</gene>
<keyword evidence="2" id="KW-1185">Reference proteome</keyword>